<dbReference type="Proteomes" id="UP000247476">
    <property type="component" value="Unassembled WGS sequence"/>
</dbReference>
<protein>
    <submittedName>
        <fullName evidence="6">Manganese ABC transporter ATP-binding protein</fullName>
    </submittedName>
</protein>
<comment type="similarity">
    <text evidence="1">Belongs to the ABC transporter superfamily.</text>
</comment>
<dbReference type="OrthoDB" id="9806726at2"/>
<gene>
    <name evidence="6" type="ORF">DLM86_15825</name>
</gene>
<dbReference type="FunFam" id="3.40.50.300:FF:000134">
    <property type="entry name" value="Iron-enterobactin ABC transporter ATP-binding protein"/>
    <property type="match status" value="1"/>
</dbReference>
<dbReference type="PROSITE" id="PS00211">
    <property type="entry name" value="ABC_TRANSPORTER_1"/>
    <property type="match status" value="1"/>
</dbReference>
<dbReference type="InterPro" id="IPR003439">
    <property type="entry name" value="ABC_transporter-like_ATP-bd"/>
</dbReference>
<dbReference type="EMBL" id="QJVJ01000006">
    <property type="protein sequence ID" value="PYI54014.1"/>
    <property type="molecule type" value="Genomic_DNA"/>
</dbReference>
<accession>A0A2V5K7L7</accession>
<evidence type="ECO:0000313" key="7">
    <source>
        <dbReference type="Proteomes" id="UP000247476"/>
    </source>
</evidence>
<dbReference type="CDD" id="cd03235">
    <property type="entry name" value="ABC_Metallic_Cations"/>
    <property type="match status" value="1"/>
</dbReference>
<dbReference type="InterPro" id="IPR027417">
    <property type="entry name" value="P-loop_NTPase"/>
</dbReference>
<organism evidence="6 7">
    <name type="scientific">Paenibacillus flagellatus</name>
    <dbReference type="NCBI Taxonomy" id="2211139"/>
    <lineage>
        <taxon>Bacteria</taxon>
        <taxon>Bacillati</taxon>
        <taxon>Bacillota</taxon>
        <taxon>Bacilli</taxon>
        <taxon>Bacillales</taxon>
        <taxon>Paenibacillaceae</taxon>
        <taxon>Paenibacillus</taxon>
    </lineage>
</organism>
<proteinExistence type="inferred from homology"/>
<dbReference type="SMART" id="SM00382">
    <property type="entry name" value="AAA"/>
    <property type="match status" value="1"/>
</dbReference>
<dbReference type="InterPro" id="IPR003593">
    <property type="entry name" value="AAA+_ATPase"/>
</dbReference>
<dbReference type="PANTHER" id="PTHR42734">
    <property type="entry name" value="METAL TRANSPORT SYSTEM ATP-BINDING PROTEIN TM_0124-RELATED"/>
    <property type="match status" value="1"/>
</dbReference>
<dbReference type="SUPFAM" id="SSF52540">
    <property type="entry name" value="P-loop containing nucleoside triphosphate hydrolases"/>
    <property type="match status" value="1"/>
</dbReference>
<keyword evidence="4 6" id="KW-0067">ATP-binding</keyword>
<keyword evidence="2" id="KW-0813">Transport</keyword>
<dbReference type="InterPro" id="IPR050153">
    <property type="entry name" value="Metal_Ion_Import_ABC"/>
</dbReference>
<evidence type="ECO:0000256" key="1">
    <source>
        <dbReference type="ARBA" id="ARBA00005417"/>
    </source>
</evidence>
<evidence type="ECO:0000256" key="2">
    <source>
        <dbReference type="ARBA" id="ARBA00022448"/>
    </source>
</evidence>
<evidence type="ECO:0000256" key="4">
    <source>
        <dbReference type="ARBA" id="ARBA00022840"/>
    </source>
</evidence>
<keyword evidence="7" id="KW-1185">Reference proteome</keyword>
<dbReference type="Pfam" id="PF00005">
    <property type="entry name" value="ABC_tran"/>
    <property type="match status" value="1"/>
</dbReference>
<dbReference type="GO" id="GO:0005524">
    <property type="term" value="F:ATP binding"/>
    <property type="evidence" value="ECO:0007669"/>
    <property type="project" value="UniProtKB-KW"/>
</dbReference>
<evidence type="ECO:0000313" key="6">
    <source>
        <dbReference type="EMBL" id="PYI54014.1"/>
    </source>
</evidence>
<dbReference type="PROSITE" id="PS50893">
    <property type="entry name" value="ABC_TRANSPORTER_2"/>
    <property type="match status" value="1"/>
</dbReference>
<dbReference type="Gene3D" id="3.40.50.300">
    <property type="entry name" value="P-loop containing nucleotide triphosphate hydrolases"/>
    <property type="match status" value="1"/>
</dbReference>
<feature type="domain" description="ABC transporter" evidence="5">
    <location>
        <begin position="9"/>
        <end position="241"/>
    </location>
</feature>
<dbReference type="RefSeq" id="WP_110840999.1">
    <property type="nucleotide sequence ID" value="NZ_QJVJ01000006.1"/>
</dbReference>
<name>A0A2V5K7L7_9BACL</name>
<dbReference type="AlphaFoldDB" id="A0A2V5K7L7"/>
<dbReference type="GO" id="GO:0016887">
    <property type="term" value="F:ATP hydrolysis activity"/>
    <property type="evidence" value="ECO:0007669"/>
    <property type="project" value="InterPro"/>
</dbReference>
<reference evidence="6 7" key="1">
    <citation type="submission" date="2018-05" db="EMBL/GenBank/DDBJ databases">
        <title>Paenibacillus flagellatus sp. nov., isolated from selenium mineral soil.</title>
        <authorList>
            <person name="Dai X."/>
        </authorList>
    </citation>
    <scope>NUCLEOTIDE SEQUENCE [LARGE SCALE GENOMIC DNA]</scope>
    <source>
        <strain evidence="6 7">DXL2</strain>
    </source>
</reference>
<dbReference type="PANTHER" id="PTHR42734:SF5">
    <property type="entry name" value="IRON TRANSPORT SYSTEM ATP-BINDING PROTEIN HI_0361-RELATED"/>
    <property type="match status" value="1"/>
</dbReference>
<sequence length="256" mass="28174">MKTIQESPLSVQGLTVAYQKKPVLQDVTFEVPEGKLIAIVGPNGAGKSTLIKAALGLIPKVRGDVRIYGKPYVQQRKMIGYVPQRESVDWDFPTSALDVVMMGRYGHLGWFKRPGANEKRIAMESLDKVGMADFAGRQISQLSGGQQQRIFLARALAQDAKLYFMDEPFVGVDAATEKAIITLLNELKKQGKTVLVVHHDLSTVNEYFDWVLLLNVGLIDVGPVDSVFTAANLQITYGGRLAVLDRSQDALVVTTR</sequence>
<evidence type="ECO:0000259" key="5">
    <source>
        <dbReference type="PROSITE" id="PS50893"/>
    </source>
</evidence>
<comment type="caution">
    <text evidence="6">The sequence shown here is derived from an EMBL/GenBank/DDBJ whole genome shotgun (WGS) entry which is preliminary data.</text>
</comment>
<dbReference type="InterPro" id="IPR017871">
    <property type="entry name" value="ABC_transporter-like_CS"/>
</dbReference>
<evidence type="ECO:0000256" key="3">
    <source>
        <dbReference type="ARBA" id="ARBA00022741"/>
    </source>
</evidence>
<keyword evidence="3" id="KW-0547">Nucleotide-binding</keyword>